<feature type="domain" description="Pyruvate phosphate dikinase AMP/ATP-binding" evidence="1">
    <location>
        <begin position="440"/>
        <end position="803"/>
    </location>
</feature>
<dbReference type="SUPFAM" id="SSF56059">
    <property type="entry name" value="Glutathione synthetase ATP-binding domain-like"/>
    <property type="match status" value="1"/>
</dbReference>
<proteinExistence type="predicted"/>
<dbReference type="Proteomes" id="UP000270673">
    <property type="component" value="Chromosome"/>
</dbReference>
<keyword evidence="3" id="KW-1185">Reference proteome</keyword>
<sequence length="987" mass="113893">MEKIDLNKIYKRKKSDRDIFQELMPFKVKEILLIANYYDSYTIEREGQFSGKIFGEYLQLNLFTAPRFTSVANEEGALHELKKHHFDLIIIMAGLDKETPILTSRHIKEQYPDICQLMLVNNNADLSYLLRSEKEISESIERVFVWNGSTKVFLAMAKYLEDKINLEADTKLGDVRVILVVEDSVKYYSRYLPLLYTEIMSQTQAIIAEEPSNDEMGVILRMRVRPKLILVSNFEDAVEIINKYRNNIIGVISDVRYARNGVEDEDAGVSLIKYVQQLDNKIPCLLQSHEAENEQRAREVNAHFINKNSLTLAREIQDFIKKQLGFGDFIFRDHNGKVIDRAHNIEEFRQKLMIIPDESLEYHAIRNGISTWLMARAEINLAKKLRRYSFSYFKSPDEIRRFIANVFEASKLKKLRGRIIKFNPKLVNSNRYITLLGDGSLGGKGRGLAFLSNFIENVYLKKLIPDLRVAIPKTAIIGVDEFDNFLETNNLYDVIFEDKEYDHVLEAFRMARLSDKLRDNLRKYLQVMTKPLAVRSSGLFEDSLNQPFAGVYSTYLLPNNHPDFERRLEDVENAIKLVFASIYSPESRAYFNAIDYMIEEEKMSVIIQEVIGNEHNGRYYPEISGVAQSYNFYPFSYIQPEDGFAVTAIGLGAYVVGGEKTHRFSPAYPKLQLASTQDKIKASQRYFYGIDMLARDYDLYRDGENAAIKAYDISEAERDGTLEYTASVYDFMNDQITYDFSVKGPRIVDFSKILQYDYFPLAPTLQILLNIFSQAMGSPVEIEFSVNFENGMPVFYLLQIKPLIKNEYNIDIDDLSIDPTHVLLKADKGMGNGKLQYIRDVVYVDPDKFDRLRTEEIAEEIKRHNSRIAREGDSYLLIGPGRWGTRDPLTGIPVQWSDIANAKVIVEQGLPDFPLDASLGSHFFHNVTSMKVGYFAIPFQSADAFVNFDILRQQEVIEEFKYSRHVRFKAPLTVWMDGKKQTSVVTY</sequence>
<dbReference type="InterPro" id="IPR002192">
    <property type="entry name" value="PPDK_AMP/ATP-bd"/>
</dbReference>
<dbReference type="OrthoDB" id="9812167at2"/>
<dbReference type="Gene3D" id="3.30.1490.20">
    <property type="entry name" value="ATP-grasp fold, A domain"/>
    <property type="match status" value="1"/>
</dbReference>
<keyword evidence="2" id="KW-0808">Transferase</keyword>
<dbReference type="Pfam" id="PF01326">
    <property type="entry name" value="PPDK_N"/>
    <property type="match status" value="1"/>
</dbReference>
<accession>A0A3S9VQB0</accession>
<dbReference type="EMBL" id="CP032819">
    <property type="protein sequence ID" value="AZS28707.1"/>
    <property type="molecule type" value="Genomic_DNA"/>
</dbReference>
<organism evidence="2 3">
    <name type="scientific">Butyricimonas faecalis</name>
    <dbReference type="NCBI Taxonomy" id="2093856"/>
    <lineage>
        <taxon>Bacteria</taxon>
        <taxon>Pseudomonadati</taxon>
        <taxon>Bacteroidota</taxon>
        <taxon>Bacteroidia</taxon>
        <taxon>Bacteroidales</taxon>
        <taxon>Odoribacteraceae</taxon>
        <taxon>Butyricimonas</taxon>
    </lineage>
</organism>
<dbReference type="AlphaFoldDB" id="A0A3S9VQB0"/>
<dbReference type="RefSeq" id="WP_106624886.1">
    <property type="nucleotide sequence ID" value="NZ_CP032819.1"/>
</dbReference>
<dbReference type="KEGG" id="buy:D8S85_03490"/>
<keyword evidence="2" id="KW-0670">Pyruvate</keyword>
<protein>
    <submittedName>
        <fullName evidence="2">Pyruvate, phosphate dikinase</fullName>
    </submittedName>
</protein>
<dbReference type="InterPro" id="IPR013815">
    <property type="entry name" value="ATP_grasp_subdomain_1"/>
</dbReference>
<evidence type="ECO:0000313" key="2">
    <source>
        <dbReference type="EMBL" id="AZS28707.1"/>
    </source>
</evidence>
<gene>
    <name evidence="2" type="ORF">D8S85_03490</name>
</gene>
<evidence type="ECO:0000313" key="3">
    <source>
        <dbReference type="Proteomes" id="UP000270673"/>
    </source>
</evidence>
<dbReference type="GO" id="GO:0016301">
    <property type="term" value="F:kinase activity"/>
    <property type="evidence" value="ECO:0007669"/>
    <property type="project" value="UniProtKB-KW"/>
</dbReference>
<reference evidence="2 3" key="1">
    <citation type="submission" date="2018-10" db="EMBL/GenBank/DDBJ databases">
        <title>Butyricimonas faecalis sp. nov., isolated from human faeces and emended description of the genus Butyricimonas.</title>
        <authorList>
            <person name="Le Roy T."/>
            <person name="Van der Smissen P."/>
            <person name="Paquot A."/>
            <person name="Delzenne N."/>
            <person name="Muccioli G."/>
            <person name="Collet J.-F."/>
            <person name="Cani P.D."/>
        </authorList>
    </citation>
    <scope>NUCLEOTIDE SEQUENCE [LARGE SCALE GENOMIC DNA]</scope>
    <source>
        <strain evidence="2 3">H184</strain>
    </source>
</reference>
<dbReference type="GO" id="GO:0005524">
    <property type="term" value="F:ATP binding"/>
    <property type="evidence" value="ECO:0007669"/>
    <property type="project" value="InterPro"/>
</dbReference>
<keyword evidence="2" id="KW-0418">Kinase</keyword>
<evidence type="ECO:0000259" key="1">
    <source>
        <dbReference type="Pfam" id="PF01326"/>
    </source>
</evidence>
<name>A0A3S9VQB0_9BACT</name>